<keyword evidence="1" id="KW-1133">Transmembrane helix</keyword>
<evidence type="ECO:0000256" key="1">
    <source>
        <dbReference type="HAMAP-Rule" id="MF_02093"/>
    </source>
</evidence>
<keyword evidence="1" id="KW-0560">Oxidoreductase</keyword>
<evidence type="ECO:0000313" key="2">
    <source>
        <dbReference type="EMBL" id="EMA67082.1"/>
    </source>
</evidence>
<keyword evidence="3" id="KW-1185">Reference proteome</keyword>
<feature type="transmembrane region" description="Helical" evidence="1">
    <location>
        <begin position="21"/>
        <end position="42"/>
    </location>
</feature>
<comment type="catalytic activity">
    <reaction evidence="1">
        <text>all-trans-beta-carotene + O2 = 2 all-trans-retinal</text>
        <dbReference type="Rhea" id="RHEA:32887"/>
        <dbReference type="ChEBI" id="CHEBI:15379"/>
        <dbReference type="ChEBI" id="CHEBI:17579"/>
        <dbReference type="ChEBI" id="CHEBI:17898"/>
        <dbReference type="EC" id="1.13.11.63"/>
    </reaction>
</comment>
<dbReference type="EMBL" id="AOJH01000027">
    <property type="protein sequence ID" value="EMA67082.1"/>
    <property type="molecule type" value="Genomic_DNA"/>
</dbReference>
<dbReference type="InterPro" id="IPR022270">
    <property type="entry name" value="Blh_diox"/>
</dbReference>
<dbReference type="AlphaFoldDB" id="M0PAB6"/>
<accession>M0PAB6</accession>
<reference evidence="2 3" key="1">
    <citation type="journal article" date="2014" name="PLoS Genet.">
        <title>Phylogenetically driven sequencing of extremely halophilic archaea reveals strategies for static and dynamic osmo-response.</title>
        <authorList>
            <person name="Becker E.A."/>
            <person name="Seitzer P.M."/>
            <person name="Tritt A."/>
            <person name="Larsen D."/>
            <person name="Krusor M."/>
            <person name="Yao A.I."/>
            <person name="Wu D."/>
            <person name="Madern D."/>
            <person name="Eisen J.A."/>
            <person name="Darling A.E."/>
            <person name="Facciotti M.T."/>
        </authorList>
    </citation>
    <scope>NUCLEOTIDE SEQUENCE [LARGE SCALE GENOMIC DNA]</scope>
    <source>
        <strain evidence="2 3">JCM 14978</strain>
    </source>
</reference>
<comment type="caution">
    <text evidence="2">The sequence shown here is derived from an EMBL/GenBank/DDBJ whole genome shotgun (WGS) entry which is preliminary data.</text>
</comment>
<dbReference type="Proteomes" id="UP000011546">
    <property type="component" value="Unassembled WGS sequence"/>
</dbReference>
<keyword evidence="1" id="KW-0472">Membrane</keyword>
<feature type="transmembrane region" description="Helical" evidence="1">
    <location>
        <begin position="167"/>
        <end position="185"/>
    </location>
</feature>
<dbReference type="GO" id="GO:0005506">
    <property type="term" value="F:iron ion binding"/>
    <property type="evidence" value="ECO:0007669"/>
    <property type="project" value="UniProtKB-UniRule"/>
</dbReference>
<dbReference type="GO" id="GO:0003834">
    <property type="term" value="F:beta-carotene 15,15'-dioxygenase activity"/>
    <property type="evidence" value="ECO:0007669"/>
    <property type="project" value="UniProtKB-EC"/>
</dbReference>
<dbReference type="HAMAP" id="MF_02093">
    <property type="entry name" value="Beta_carotene_diox"/>
    <property type="match status" value="1"/>
</dbReference>
<dbReference type="RefSeq" id="WP_008847450.1">
    <property type="nucleotide sequence ID" value="NZ_AOJH01000027.1"/>
</dbReference>
<keyword evidence="1" id="KW-0408">Iron</keyword>
<feature type="transmembrane region" description="Helical" evidence="1">
    <location>
        <begin position="287"/>
        <end position="309"/>
    </location>
</feature>
<feature type="transmembrane region" description="Helical" evidence="1">
    <location>
        <begin position="192"/>
        <end position="210"/>
    </location>
</feature>
<dbReference type="GO" id="GO:0010436">
    <property type="term" value="F:carotenoid dioxygenase activity"/>
    <property type="evidence" value="ECO:0007669"/>
    <property type="project" value="UniProtKB-UniRule"/>
</dbReference>
<feature type="transmembrane region" description="Helical" evidence="1">
    <location>
        <begin position="321"/>
        <end position="340"/>
    </location>
</feature>
<comment type="subcellular location">
    <subcellularLocation>
        <location evidence="1">Cell membrane</location>
        <topology evidence="1">Multi-pass membrane protein</topology>
    </subcellularLocation>
</comment>
<proteinExistence type="inferred from homology"/>
<dbReference type="PATRIC" id="fig|1230456.3.peg.664"/>
<keyword evidence="1" id="KW-0223">Dioxygenase</keyword>
<comment type="cofactor">
    <cofactor evidence="1">
        <name>Fe(2+)</name>
        <dbReference type="ChEBI" id="CHEBI:29033"/>
    </cofactor>
</comment>
<keyword evidence="1" id="KW-0479">Metal-binding</keyword>
<dbReference type="GO" id="GO:0016121">
    <property type="term" value="P:carotene catabolic process"/>
    <property type="evidence" value="ECO:0007669"/>
    <property type="project" value="UniProtKB-UniRule"/>
</dbReference>
<gene>
    <name evidence="2" type="ORF">C468_03453</name>
</gene>
<dbReference type="STRING" id="1230456.C468_03453"/>
<dbReference type="Pfam" id="PF15461">
    <property type="entry name" value="BCD"/>
    <property type="match status" value="1"/>
</dbReference>
<feature type="transmembrane region" description="Helical" evidence="1">
    <location>
        <begin position="230"/>
        <end position="251"/>
    </location>
</feature>
<dbReference type="GO" id="GO:0005886">
    <property type="term" value="C:plasma membrane"/>
    <property type="evidence" value="ECO:0007669"/>
    <property type="project" value="UniProtKB-SubCell"/>
</dbReference>
<name>M0PAB6_9EURY</name>
<feature type="transmembrane region" description="Helical" evidence="1">
    <location>
        <begin position="86"/>
        <end position="104"/>
    </location>
</feature>
<dbReference type="OrthoDB" id="206064at2157"/>
<comment type="similarity">
    <text evidence="1">Belongs to the Brp/Blh beta-carotene diooxygenase family.</text>
</comment>
<protein>
    <recommendedName>
        <fullName evidence="1">Probable beta-carotene 15,15'-dioxygenase</fullName>
        <ecNumber evidence="1">1.13.11.63</ecNumber>
    </recommendedName>
</protein>
<organism evidence="2 3">
    <name type="scientific">Halorubrum kocurii JCM 14978</name>
    <dbReference type="NCBI Taxonomy" id="1230456"/>
    <lineage>
        <taxon>Archaea</taxon>
        <taxon>Methanobacteriati</taxon>
        <taxon>Methanobacteriota</taxon>
        <taxon>Stenosarchaea group</taxon>
        <taxon>Halobacteria</taxon>
        <taxon>Halobacteriales</taxon>
        <taxon>Haloferacaceae</taxon>
        <taxon>Halorubrum</taxon>
    </lineage>
</organism>
<dbReference type="NCBIfam" id="TIGR03753">
    <property type="entry name" value="blh_monoox"/>
    <property type="match status" value="1"/>
</dbReference>
<evidence type="ECO:0000313" key="3">
    <source>
        <dbReference type="Proteomes" id="UP000011546"/>
    </source>
</evidence>
<feature type="transmembrane region" description="Helical" evidence="1">
    <location>
        <begin position="48"/>
        <end position="65"/>
    </location>
</feature>
<dbReference type="EC" id="1.13.11.63" evidence="1"/>
<keyword evidence="1" id="KW-0812">Transmembrane</keyword>
<keyword evidence="1" id="KW-1003">Cell membrane</keyword>
<comment type="function">
    <text evidence="1">Catalyzes the cleavage of beta-carotene at its central double bond (15,15') to yield two molecules of all-trans-retinal.</text>
</comment>
<comment type="caution">
    <text evidence="1">Lacks conserved residue(s) required for the propagation of feature annotation.</text>
</comment>
<sequence>MSLTVRKRVWRSVGGASVHPSIGLSRAALAVLIVGFGALALAEFTVPIEAQMIVYLVGMIALNLPHGGYEHFENLRRRRPSFRWRYVAAYVAAIAGFVGLFLLAPVVGLGLALVVAMAKGGIGGVRVLDATVGSEHLRTRPQRALAAAVRGGAVMLVPMAFHTDTFYAFSTLMVGLVDGGALGGAGGRIDAVRTAIIVGYGAALVAHIALGYVRGGGRSWLVDAAESVLLAAYFAVVPVLVAVGLYFPFWYSARQVARTATVDAEPAGDDEWDLVGGDSVSEAALRAWGLMAVGALATFVVVAALYWAFPNPFAGSGLLPGAVAFWSVSISIIALPHVVIGDLLDRDRGIWYVP</sequence>